<feature type="domain" description="B box-type" evidence="6">
    <location>
        <begin position="91"/>
        <end position="141"/>
    </location>
</feature>
<evidence type="ECO:0000313" key="7">
    <source>
        <dbReference type="EMBL" id="CAC5392546.1"/>
    </source>
</evidence>
<dbReference type="InterPro" id="IPR001841">
    <property type="entry name" value="Znf_RING"/>
</dbReference>
<evidence type="ECO:0000256" key="3">
    <source>
        <dbReference type="ARBA" id="ARBA00022833"/>
    </source>
</evidence>
<dbReference type="PANTHER" id="PTHR25462">
    <property type="entry name" value="BONUS, ISOFORM C-RELATED"/>
    <property type="match status" value="1"/>
</dbReference>
<proteinExistence type="predicted"/>
<protein>
    <recommendedName>
        <fullName evidence="9">TRIM56</fullName>
    </recommendedName>
</protein>
<dbReference type="GO" id="GO:0061630">
    <property type="term" value="F:ubiquitin protein ligase activity"/>
    <property type="evidence" value="ECO:0007669"/>
    <property type="project" value="TreeGrafter"/>
</dbReference>
<name>A0A6J8CAX7_MYTCO</name>
<reference evidence="7 8" key="1">
    <citation type="submission" date="2020-06" db="EMBL/GenBank/DDBJ databases">
        <authorList>
            <person name="Li R."/>
            <person name="Bekaert M."/>
        </authorList>
    </citation>
    <scope>NUCLEOTIDE SEQUENCE [LARGE SCALE GENOMIC DNA]</scope>
    <source>
        <strain evidence="8">wild</strain>
    </source>
</reference>
<dbReference type="AlphaFoldDB" id="A0A6J8CAX7"/>
<dbReference type="Proteomes" id="UP000507470">
    <property type="component" value="Unassembled WGS sequence"/>
</dbReference>
<organism evidence="7 8">
    <name type="scientific">Mytilus coruscus</name>
    <name type="common">Sea mussel</name>
    <dbReference type="NCBI Taxonomy" id="42192"/>
    <lineage>
        <taxon>Eukaryota</taxon>
        <taxon>Metazoa</taxon>
        <taxon>Spiralia</taxon>
        <taxon>Lophotrochozoa</taxon>
        <taxon>Mollusca</taxon>
        <taxon>Bivalvia</taxon>
        <taxon>Autobranchia</taxon>
        <taxon>Pteriomorphia</taxon>
        <taxon>Mytilida</taxon>
        <taxon>Mytiloidea</taxon>
        <taxon>Mytilidae</taxon>
        <taxon>Mytilinae</taxon>
        <taxon>Mytilus</taxon>
    </lineage>
</organism>
<evidence type="ECO:0000256" key="4">
    <source>
        <dbReference type="PROSITE-ProRule" id="PRU00024"/>
    </source>
</evidence>
<dbReference type="Pfam" id="PF00097">
    <property type="entry name" value="zf-C3HC4"/>
    <property type="match status" value="1"/>
</dbReference>
<dbReference type="SUPFAM" id="SSF57850">
    <property type="entry name" value="RING/U-box"/>
    <property type="match status" value="1"/>
</dbReference>
<evidence type="ECO:0000256" key="1">
    <source>
        <dbReference type="ARBA" id="ARBA00022723"/>
    </source>
</evidence>
<dbReference type="Gene3D" id="3.30.40.10">
    <property type="entry name" value="Zinc/RING finger domain, C3HC4 (zinc finger)"/>
    <property type="match status" value="1"/>
</dbReference>
<keyword evidence="1" id="KW-0479">Metal-binding</keyword>
<dbReference type="InterPro" id="IPR018957">
    <property type="entry name" value="Znf_C3HC4_RING-type"/>
</dbReference>
<evidence type="ECO:0008006" key="9">
    <source>
        <dbReference type="Google" id="ProtNLM"/>
    </source>
</evidence>
<dbReference type="InterPro" id="IPR047153">
    <property type="entry name" value="TRIM45/56/19-like"/>
</dbReference>
<dbReference type="GO" id="GO:0008270">
    <property type="term" value="F:zinc ion binding"/>
    <property type="evidence" value="ECO:0007669"/>
    <property type="project" value="UniProtKB-KW"/>
</dbReference>
<dbReference type="PANTHER" id="PTHR25462:SF229">
    <property type="entry name" value="TRANSCRIPTION INTERMEDIARY FACTOR 1-BETA"/>
    <property type="match status" value="1"/>
</dbReference>
<dbReference type="InterPro" id="IPR000315">
    <property type="entry name" value="Znf_B-box"/>
</dbReference>
<sequence>MAEADNSNTLSDCAICLEILKVPRRLPCSHIFCEVCISEYIVSTVDDPEQKTFNCPVCRMCIQTKNSTKNKSYWVYDLPECLAGSNTKCTIKTQDCHACKRFGSNIEAIVWCCECLEALCQNCSSAHSRLKQSLTHKTVAIEEQNYASLNLLQGTDEYCSIHETKRLEVYCFDHSKPCSVLCLNLDHRKCEDVQNFDDIDDLEPENLEKLESELLNLSNQLKKIADYKRESRQKLLPSFKAIQEEADLVLTSAKKKIDDLHQEFIKNSKLMQRVDLKSYGSSPDPEKSPFLVLDFSLIV</sequence>
<dbReference type="GO" id="GO:0006513">
    <property type="term" value="P:protein monoubiquitination"/>
    <property type="evidence" value="ECO:0007669"/>
    <property type="project" value="TreeGrafter"/>
</dbReference>
<dbReference type="InterPro" id="IPR017907">
    <property type="entry name" value="Znf_RING_CS"/>
</dbReference>
<gene>
    <name evidence="7" type="ORF">MCOR_27470</name>
</gene>
<keyword evidence="2 4" id="KW-0863">Zinc-finger</keyword>
<evidence type="ECO:0000313" key="8">
    <source>
        <dbReference type="Proteomes" id="UP000507470"/>
    </source>
</evidence>
<keyword evidence="3" id="KW-0862">Zinc</keyword>
<accession>A0A6J8CAX7</accession>
<dbReference type="SMART" id="SM00184">
    <property type="entry name" value="RING"/>
    <property type="match status" value="1"/>
</dbReference>
<dbReference type="Gene3D" id="3.30.160.60">
    <property type="entry name" value="Classic Zinc Finger"/>
    <property type="match status" value="1"/>
</dbReference>
<dbReference type="OrthoDB" id="6105938at2759"/>
<dbReference type="InterPro" id="IPR013083">
    <property type="entry name" value="Znf_RING/FYVE/PHD"/>
</dbReference>
<feature type="domain" description="RING-type" evidence="5">
    <location>
        <begin position="13"/>
        <end position="59"/>
    </location>
</feature>
<dbReference type="EMBL" id="CACVKT020004988">
    <property type="protein sequence ID" value="CAC5392546.1"/>
    <property type="molecule type" value="Genomic_DNA"/>
</dbReference>
<dbReference type="PROSITE" id="PS00518">
    <property type="entry name" value="ZF_RING_1"/>
    <property type="match status" value="1"/>
</dbReference>
<evidence type="ECO:0000256" key="2">
    <source>
        <dbReference type="ARBA" id="ARBA00022771"/>
    </source>
</evidence>
<keyword evidence="8" id="KW-1185">Reference proteome</keyword>
<dbReference type="PROSITE" id="PS50089">
    <property type="entry name" value="ZF_RING_2"/>
    <property type="match status" value="1"/>
</dbReference>
<evidence type="ECO:0000259" key="6">
    <source>
        <dbReference type="PROSITE" id="PS50119"/>
    </source>
</evidence>
<evidence type="ECO:0000259" key="5">
    <source>
        <dbReference type="PROSITE" id="PS50089"/>
    </source>
</evidence>
<dbReference type="PROSITE" id="PS50119">
    <property type="entry name" value="ZF_BBOX"/>
    <property type="match status" value="1"/>
</dbReference>